<protein>
    <submittedName>
        <fullName evidence="2">Putative Heat shock protein DnaJ domain protein</fullName>
    </submittedName>
</protein>
<dbReference type="AlphaFoldDB" id="G2JBK6"/>
<evidence type="ECO:0000313" key="2">
    <source>
        <dbReference type="EMBL" id="CCD30160.1"/>
    </source>
</evidence>
<sequence length="378" mass="43671">MHSVSTLIRIDAPTAPTDLSKAQQRFNRLIKKIDQQRNALSAWQQTIPRYRQKHAQAFEPLADTFRTLQFEFVQLLDTHYPGKAFTQSDRKKIRHLICNLAGKLMVENENETLKAIYNRHSESDFDADLEEGKEALKEMMRRMLGVELEGEIDLRSPEQMFAQLGEKMQEKIAEEKRLQQERRDRRKKSAKTLAKEKQAQEEAQRISQSLQEVYRKLASSLHPDKELDCVERARKTALMQQVNTAYEKKDLLRLLELQLAAEQIDLARLNTLTEARLAHYNTLLNEQSKELACEVGMLRSVLAMHFDTPEEALSLPDQALAFLDAQIQKMKGDILKLKADLSAFQDMKTLKKFLKSYVIQSKSPLAETARAMGIYMSY</sequence>
<dbReference type="Gene3D" id="1.10.287.110">
    <property type="entry name" value="DnaJ domain"/>
    <property type="match status" value="1"/>
</dbReference>
<gene>
    <name evidence="2" type="ORF">CAGGBEG34_40005</name>
</gene>
<proteinExistence type="predicted"/>
<feature type="region of interest" description="Disordered" evidence="1">
    <location>
        <begin position="176"/>
        <end position="204"/>
    </location>
</feature>
<name>G2JBK6_9BURK</name>
<keyword evidence="2" id="KW-0346">Stress response</keyword>
<keyword evidence="3" id="KW-1185">Reference proteome</keyword>
<dbReference type="STRING" id="1070319.CAGGBEG34_40005"/>
<reference evidence="2 3" key="1">
    <citation type="submission" date="2011-08" db="EMBL/GenBank/DDBJ databases">
        <title>The genome of the obligate endobacterium of an arbuscular mycorrhizal fungus reveals an interphylum network of nutritional interactions.</title>
        <authorList>
            <person name="Ghignone S."/>
            <person name="Salvioli A."/>
            <person name="Anca I."/>
            <person name="Lumini E."/>
            <person name="Ortu G."/>
            <person name="Petiti L."/>
            <person name="Cruveiller S."/>
            <person name="Bianciotto V."/>
            <person name="Piffanelli P."/>
            <person name="Lanfranco L."/>
            <person name="Bonfante P."/>
        </authorList>
    </citation>
    <scope>NUCLEOTIDE SEQUENCE [LARGE SCALE GENOMIC DNA]</scope>
    <source>
        <strain evidence="2 3">BEG34</strain>
    </source>
</reference>
<organism evidence="2 3">
    <name type="scientific">Candidatus Glomeribacter gigasporarum BEG34</name>
    <dbReference type="NCBI Taxonomy" id="1070319"/>
    <lineage>
        <taxon>Bacteria</taxon>
        <taxon>Pseudomonadati</taxon>
        <taxon>Pseudomonadota</taxon>
        <taxon>Betaproteobacteria</taxon>
        <taxon>Burkholderiales</taxon>
        <taxon>Burkholderiaceae</taxon>
        <taxon>Candidatus Glomeribacter</taxon>
    </lineage>
</organism>
<comment type="caution">
    <text evidence="2">The sequence shown here is derived from an EMBL/GenBank/DDBJ whole genome shotgun (WGS) entry which is preliminary data.</text>
</comment>
<evidence type="ECO:0000256" key="1">
    <source>
        <dbReference type="SAM" id="MobiDB-lite"/>
    </source>
</evidence>
<dbReference type="Proteomes" id="UP000054051">
    <property type="component" value="Unassembled WGS sequence"/>
</dbReference>
<dbReference type="RefSeq" id="WP_006683224.1">
    <property type="nucleotide sequence ID" value="NZ_CAFB01000069.1"/>
</dbReference>
<dbReference type="eggNOG" id="COG2214">
    <property type="taxonomic scope" value="Bacteria"/>
</dbReference>
<dbReference type="InterPro" id="IPR036869">
    <property type="entry name" value="J_dom_sf"/>
</dbReference>
<accession>G2JBK6</accession>
<dbReference type="SUPFAM" id="SSF46565">
    <property type="entry name" value="Chaperone J-domain"/>
    <property type="match status" value="1"/>
</dbReference>
<evidence type="ECO:0000313" key="3">
    <source>
        <dbReference type="Proteomes" id="UP000054051"/>
    </source>
</evidence>
<dbReference type="EMBL" id="CAFB01000069">
    <property type="protein sequence ID" value="CCD30160.1"/>
    <property type="molecule type" value="Genomic_DNA"/>
</dbReference>
<feature type="compositionally biased region" description="Basic and acidic residues" evidence="1">
    <location>
        <begin position="193"/>
        <end position="204"/>
    </location>
</feature>
<dbReference type="OrthoDB" id="114754at2"/>